<feature type="signal peptide" evidence="10">
    <location>
        <begin position="1"/>
        <end position="28"/>
    </location>
</feature>
<dbReference type="InterPro" id="IPR039426">
    <property type="entry name" value="TonB-dep_rcpt-like"/>
</dbReference>
<dbReference type="InterPro" id="IPR036942">
    <property type="entry name" value="Beta-barrel_TonB_sf"/>
</dbReference>
<reference evidence="13" key="1">
    <citation type="submission" date="2022-08" db="EMBL/GenBank/DDBJ databases">
        <title>Genomic Encyclopedia of Type Strains, Phase V (KMG-V): Genome sequencing to study the core and pangenomes of soil and plant-associated prokaryotes.</title>
        <authorList>
            <person name="Whitman W."/>
        </authorList>
    </citation>
    <scope>NUCLEOTIDE SEQUENCE</scope>
    <source>
        <strain evidence="13">SP2017</strain>
    </source>
</reference>
<comment type="subcellular location">
    <subcellularLocation>
        <location evidence="1 8">Cell outer membrane</location>
        <topology evidence="1 8">Multi-pass membrane protein</topology>
    </subcellularLocation>
</comment>
<sequence>MLRYASTLFLAGLTWGLAAVGAAPAQQAATLTGTVEDANGAPLPGANVVLLDSDYGTAAGADGSYSITGIEPGTYSIRVTFIGYETIEEEITFEGGAQVRRTFSMERAPLQGEGVTVTVGSRARDVAAEDMAVPVDVYGTDEIQLAGAFETGRILKQIAPSVNFPQNTLSDGMDALRSFTMRGLSPDQTLVLVNGKRFHKSALVNRLGSGVAGGSSPVDINAIPANAIKRMEVLRDGASSQYGSDAIAGVVNIRLKNEPLDPTVETRLGGYVTDPYPNDGTMYSVRPSFGVALGDEGGFLNFFGEYRLRTPTNRAGPSGTNPNFGFPWPTSGTTDEVADADDDGFYEVVEKNRTVGQPNFHWGDGRSENILLWANGAYPVANLGAERPTEIYAFGGYSYRKGKGQGFYRHDLDDGNWQQIHPDGFLPNFENPINDYSASVGLRGVFGEWNYDLNLQRGANHFQYNITNSINASYGPLRSGNQTEFYAGEVSLAQSHVQLDVDREYDVGFASPLNVAAGAVFRGDTYQIESGERASWAGFEDAPWEINQNGAAPPAGAQVFPGFRPSQEVDETRTNIGTYVDLEANVLEPLLISVAGRFENYSDFGSTFNWKVASRLDATDWLSLRGTAQTGFRAPNQAQKFFSKVSTTFINNRPFQTGIFPVNSNVGNALGIPDLDEETSLNLSAGLILEPFERFQISADYFNIQIDDRIILSDDLGADKVVEILRNQNTGAATASFFSNSIDTRTQGVDFTTKYAMLLADGVQLQLRGAFNWTDTEITGGPRTPRELGQEFGEEILPPENQRALTEGSIPNTTTKLTARLSTESFNVTLRGNRYGEQLIADDSPADEYTMGPEYIFGAEVGYSPLQDDQVNLSVGVDNIFDIYPDRVPTVNDPFDVILPYPRNSPFGFNGRFVYSRLTISL</sequence>
<keyword evidence="13" id="KW-0675">Receptor</keyword>
<dbReference type="GO" id="GO:0009279">
    <property type="term" value="C:cell outer membrane"/>
    <property type="evidence" value="ECO:0007669"/>
    <property type="project" value="UniProtKB-SubCell"/>
</dbReference>
<keyword evidence="7 8" id="KW-0998">Cell outer membrane</keyword>
<dbReference type="InterPro" id="IPR012910">
    <property type="entry name" value="Plug_dom"/>
</dbReference>
<proteinExistence type="inferred from homology"/>
<evidence type="ECO:0000313" key="14">
    <source>
        <dbReference type="Proteomes" id="UP001155010"/>
    </source>
</evidence>
<dbReference type="InterPro" id="IPR008969">
    <property type="entry name" value="CarboxyPept-like_regulatory"/>
</dbReference>
<dbReference type="SUPFAM" id="SSF49464">
    <property type="entry name" value="Carboxypeptidase regulatory domain-like"/>
    <property type="match status" value="1"/>
</dbReference>
<evidence type="ECO:0000256" key="9">
    <source>
        <dbReference type="RuleBase" id="RU003357"/>
    </source>
</evidence>
<keyword evidence="6 8" id="KW-0472">Membrane</keyword>
<keyword evidence="3 8" id="KW-1134">Transmembrane beta strand</keyword>
<evidence type="ECO:0000256" key="3">
    <source>
        <dbReference type="ARBA" id="ARBA00022452"/>
    </source>
</evidence>
<dbReference type="Proteomes" id="UP001155010">
    <property type="component" value="Unassembled WGS sequence"/>
</dbReference>
<evidence type="ECO:0000259" key="12">
    <source>
        <dbReference type="Pfam" id="PF07715"/>
    </source>
</evidence>
<dbReference type="SUPFAM" id="SSF56935">
    <property type="entry name" value="Porins"/>
    <property type="match status" value="1"/>
</dbReference>
<evidence type="ECO:0000256" key="7">
    <source>
        <dbReference type="ARBA" id="ARBA00023237"/>
    </source>
</evidence>
<evidence type="ECO:0000256" key="10">
    <source>
        <dbReference type="SAM" id="SignalP"/>
    </source>
</evidence>
<keyword evidence="10" id="KW-0732">Signal</keyword>
<evidence type="ECO:0000256" key="5">
    <source>
        <dbReference type="ARBA" id="ARBA00023077"/>
    </source>
</evidence>
<keyword evidence="4 8" id="KW-0812">Transmembrane</keyword>
<dbReference type="RefSeq" id="WP_259081896.1">
    <property type="nucleotide sequence ID" value="NZ_JANTZN010000005.1"/>
</dbReference>
<dbReference type="InterPro" id="IPR000531">
    <property type="entry name" value="Beta-barrel_TonB"/>
</dbReference>
<dbReference type="Gene3D" id="2.60.40.1120">
    <property type="entry name" value="Carboxypeptidase-like, regulatory domain"/>
    <property type="match status" value="1"/>
</dbReference>
<dbReference type="PANTHER" id="PTHR47234:SF3">
    <property type="entry name" value="SECRETIN_TONB SHORT N-TERMINAL DOMAIN-CONTAINING PROTEIN"/>
    <property type="match status" value="1"/>
</dbReference>
<dbReference type="Pfam" id="PF00593">
    <property type="entry name" value="TonB_dep_Rec_b-barrel"/>
    <property type="match status" value="1"/>
</dbReference>
<gene>
    <name evidence="13" type="ORF">GGP83_001800</name>
</gene>
<feature type="domain" description="TonB-dependent receptor-like beta-barrel" evidence="11">
    <location>
        <begin position="402"/>
        <end position="880"/>
    </location>
</feature>
<evidence type="ECO:0000256" key="6">
    <source>
        <dbReference type="ARBA" id="ARBA00023136"/>
    </source>
</evidence>
<keyword evidence="5 9" id="KW-0798">TonB box</keyword>
<name>A0A9X2U8L7_9BACT</name>
<evidence type="ECO:0000256" key="1">
    <source>
        <dbReference type="ARBA" id="ARBA00004571"/>
    </source>
</evidence>
<dbReference type="Gene3D" id="2.170.130.10">
    <property type="entry name" value="TonB-dependent receptor, plug domain"/>
    <property type="match status" value="1"/>
</dbReference>
<keyword evidence="2 8" id="KW-0813">Transport</keyword>
<dbReference type="PROSITE" id="PS52016">
    <property type="entry name" value="TONB_DEPENDENT_REC_3"/>
    <property type="match status" value="1"/>
</dbReference>
<dbReference type="InterPro" id="IPR037066">
    <property type="entry name" value="Plug_dom_sf"/>
</dbReference>
<feature type="chain" id="PRO_5040935407" evidence="10">
    <location>
        <begin position="29"/>
        <end position="922"/>
    </location>
</feature>
<evidence type="ECO:0000256" key="4">
    <source>
        <dbReference type="ARBA" id="ARBA00022692"/>
    </source>
</evidence>
<comment type="caution">
    <text evidence="13">The sequence shown here is derived from an EMBL/GenBank/DDBJ whole genome shotgun (WGS) entry which is preliminary data.</text>
</comment>
<dbReference type="PANTHER" id="PTHR47234">
    <property type="match status" value="1"/>
</dbReference>
<evidence type="ECO:0000256" key="2">
    <source>
        <dbReference type="ARBA" id="ARBA00022448"/>
    </source>
</evidence>
<dbReference type="EMBL" id="JANUBB010000006">
    <property type="protein sequence ID" value="MCS3951848.1"/>
    <property type="molecule type" value="Genomic_DNA"/>
</dbReference>
<comment type="similarity">
    <text evidence="8 9">Belongs to the TonB-dependent receptor family.</text>
</comment>
<dbReference type="Pfam" id="PF07715">
    <property type="entry name" value="Plug"/>
    <property type="match status" value="1"/>
</dbReference>
<dbReference type="AlphaFoldDB" id="A0A9X2U8L7"/>
<accession>A0A9X2U8L7</accession>
<organism evidence="13 14">
    <name type="scientific">Salinibacter ruber</name>
    <dbReference type="NCBI Taxonomy" id="146919"/>
    <lineage>
        <taxon>Bacteria</taxon>
        <taxon>Pseudomonadati</taxon>
        <taxon>Rhodothermota</taxon>
        <taxon>Rhodothermia</taxon>
        <taxon>Rhodothermales</taxon>
        <taxon>Salinibacteraceae</taxon>
        <taxon>Salinibacter</taxon>
    </lineage>
</organism>
<dbReference type="Gene3D" id="2.40.170.20">
    <property type="entry name" value="TonB-dependent receptor, beta-barrel domain"/>
    <property type="match status" value="1"/>
</dbReference>
<evidence type="ECO:0000256" key="8">
    <source>
        <dbReference type="PROSITE-ProRule" id="PRU01360"/>
    </source>
</evidence>
<protein>
    <submittedName>
        <fullName evidence="13">Iron complex outermembrane receptor protein</fullName>
    </submittedName>
</protein>
<dbReference type="Pfam" id="PF13620">
    <property type="entry name" value="CarboxypepD_reg"/>
    <property type="match status" value="1"/>
</dbReference>
<evidence type="ECO:0000313" key="13">
    <source>
        <dbReference type="EMBL" id="MCS3951848.1"/>
    </source>
</evidence>
<evidence type="ECO:0000259" key="11">
    <source>
        <dbReference type="Pfam" id="PF00593"/>
    </source>
</evidence>
<feature type="domain" description="TonB-dependent receptor plug" evidence="12">
    <location>
        <begin position="129"/>
        <end position="250"/>
    </location>
</feature>